<sequence length="280" mass="30433">MALRTPIYLDAETLFAQAEYHDLAVPQQAEIVEKTTNKRSASGNAAFPGVGGASAGVGRDVELQSTYTLTPSHKATVSKLIDSLIKNGEVKVNPDGNTPLGKDDLVELDGRTRITAASLAGKMFHIIRRLTDGISDVDGLTDLDADSPEVAAQLKQVYLQNELLPIPILLEMTETGLPQKAYVSLRPSHFVELASADRVERELRVLGTVTHLVDDSPDGYFSAEEWLLHGYEYLFRRLLMTQVNDVVKKLVNDIGLDLPANDVHGFIAGPAIVVDGIAVY</sequence>
<dbReference type="Proteomes" id="UP000755585">
    <property type="component" value="Unassembled WGS sequence"/>
</dbReference>
<evidence type="ECO:0008006" key="3">
    <source>
        <dbReference type="Google" id="ProtNLM"/>
    </source>
</evidence>
<dbReference type="Pfam" id="PF19952">
    <property type="entry name" value="DUF6414"/>
    <property type="match status" value="1"/>
</dbReference>
<name>A0ABS4UX41_9ACTN</name>
<organism evidence="1 2">
    <name type="scientific">Kribbella aluminosa</name>
    <dbReference type="NCBI Taxonomy" id="416017"/>
    <lineage>
        <taxon>Bacteria</taxon>
        <taxon>Bacillati</taxon>
        <taxon>Actinomycetota</taxon>
        <taxon>Actinomycetes</taxon>
        <taxon>Propionibacteriales</taxon>
        <taxon>Kribbellaceae</taxon>
        <taxon>Kribbella</taxon>
    </lineage>
</organism>
<accession>A0ABS4UX41</accession>
<comment type="caution">
    <text evidence="1">The sequence shown here is derived from an EMBL/GenBank/DDBJ whole genome shotgun (WGS) entry which is preliminary data.</text>
</comment>
<gene>
    <name evidence="1" type="ORF">JOF29_007322</name>
</gene>
<proteinExistence type="predicted"/>
<dbReference type="EMBL" id="JAGINT010000002">
    <property type="protein sequence ID" value="MBP2356212.1"/>
    <property type="molecule type" value="Genomic_DNA"/>
</dbReference>
<evidence type="ECO:0000313" key="1">
    <source>
        <dbReference type="EMBL" id="MBP2356212.1"/>
    </source>
</evidence>
<protein>
    <recommendedName>
        <fullName evidence="3">Major capsid protein</fullName>
    </recommendedName>
</protein>
<reference evidence="1 2" key="1">
    <citation type="submission" date="2021-03" db="EMBL/GenBank/DDBJ databases">
        <title>Sequencing the genomes of 1000 actinobacteria strains.</title>
        <authorList>
            <person name="Klenk H.-P."/>
        </authorList>
    </citation>
    <scope>NUCLEOTIDE SEQUENCE [LARGE SCALE GENOMIC DNA]</scope>
    <source>
        <strain evidence="1 2">DSM 18824</strain>
    </source>
</reference>
<dbReference type="InterPro" id="IPR045633">
    <property type="entry name" value="DUF6414"/>
</dbReference>
<keyword evidence="2" id="KW-1185">Reference proteome</keyword>
<dbReference type="RefSeq" id="WP_209698765.1">
    <property type="nucleotide sequence ID" value="NZ_BAAAVU010000023.1"/>
</dbReference>
<evidence type="ECO:0000313" key="2">
    <source>
        <dbReference type="Proteomes" id="UP000755585"/>
    </source>
</evidence>